<reference evidence="1" key="1">
    <citation type="journal article" date="2020" name="Nature">
        <title>Giant virus diversity and host interactions through global metagenomics.</title>
        <authorList>
            <person name="Schulz F."/>
            <person name="Roux S."/>
            <person name="Paez-Espino D."/>
            <person name="Jungbluth S."/>
            <person name="Walsh D.A."/>
            <person name="Denef V.J."/>
            <person name="McMahon K.D."/>
            <person name="Konstantinidis K.T."/>
            <person name="Eloe-Fadrosh E.A."/>
            <person name="Kyrpides N.C."/>
            <person name="Woyke T."/>
        </authorList>
    </citation>
    <scope>NUCLEOTIDE SEQUENCE</scope>
    <source>
        <strain evidence="1">GVMAG-S-1101164-67</strain>
    </source>
</reference>
<sequence>MPATITKAFIPRILGNVTISHIRDAFAAKQIGKVKNIDMHRRKNDKNNHYSFAFIDIVLYDTKEATDLCEDILDKGSSKVFYDKKNYWEVKAFLPRSERASATKDPEPEPEMVTQVKEYENIHNMSTESHLVTSDLAWLRMSMHSQLLHAHHIREIEKKTCGNCGDASKPDCARFIFWKNYSFCSDRCQWELESDIRKSWRQSQEPILPEIQFHMDESATSKLIEIFQRINDEAAAEMQSIRSLCYELIKRPSVFTKEDHEEMTRDYEALEKEIIA</sequence>
<proteinExistence type="predicted"/>
<dbReference type="EMBL" id="MN740749">
    <property type="protein sequence ID" value="QHU10030.1"/>
    <property type="molecule type" value="Genomic_DNA"/>
</dbReference>
<organism evidence="1">
    <name type="scientific">viral metagenome</name>
    <dbReference type="NCBI Taxonomy" id="1070528"/>
    <lineage>
        <taxon>unclassified sequences</taxon>
        <taxon>metagenomes</taxon>
        <taxon>organismal metagenomes</taxon>
    </lineage>
</organism>
<name>A0A6C0JZA7_9ZZZZ</name>
<evidence type="ECO:0000313" key="1">
    <source>
        <dbReference type="EMBL" id="QHU10030.1"/>
    </source>
</evidence>
<accession>A0A6C0JZA7</accession>
<evidence type="ECO:0008006" key="2">
    <source>
        <dbReference type="Google" id="ProtNLM"/>
    </source>
</evidence>
<protein>
    <recommendedName>
        <fullName evidence="2">RRM domain-containing protein</fullName>
    </recommendedName>
</protein>
<dbReference type="AlphaFoldDB" id="A0A6C0JZA7"/>